<dbReference type="SUPFAM" id="SSF55729">
    <property type="entry name" value="Acyl-CoA N-acyltransferases (Nat)"/>
    <property type="match status" value="1"/>
</dbReference>
<dbReference type="Gene3D" id="3.40.630.30">
    <property type="match status" value="1"/>
</dbReference>
<keyword evidence="2" id="KW-0808">Transferase</keyword>
<dbReference type="PANTHER" id="PTHR43415:SF3">
    <property type="entry name" value="GNAT-FAMILY ACETYLTRANSFERASE"/>
    <property type="match status" value="1"/>
</dbReference>
<dbReference type="GO" id="GO:0016747">
    <property type="term" value="F:acyltransferase activity, transferring groups other than amino-acyl groups"/>
    <property type="evidence" value="ECO:0007669"/>
    <property type="project" value="InterPro"/>
</dbReference>
<reference evidence="2 3" key="1">
    <citation type="submission" date="2018-12" db="EMBL/GenBank/DDBJ databases">
        <title>Genome sequencing of Prevotella sp. KCOM 3155 (= JS262).</title>
        <authorList>
            <person name="Kook J.-K."/>
            <person name="Park S.-N."/>
            <person name="Lim Y.K."/>
        </authorList>
    </citation>
    <scope>NUCLEOTIDE SEQUENCE [LARGE SCALE GENOMIC DNA]</scope>
    <source>
        <strain evidence="2 3">KCOM 3155</strain>
    </source>
</reference>
<keyword evidence="3" id="KW-1185">Reference proteome</keyword>
<dbReference type="RefSeq" id="WP_126677499.1">
    <property type="nucleotide sequence ID" value="NZ_RYYU01000001.1"/>
</dbReference>
<name>A0A3S0QSJ1_9BACT</name>
<comment type="caution">
    <text evidence="2">The sequence shown here is derived from an EMBL/GenBank/DDBJ whole genome shotgun (WGS) entry which is preliminary data.</text>
</comment>
<accession>A0A3S0QSJ1</accession>
<dbReference type="Proteomes" id="UP000278983">
    <property type="component" value="Unassembled WGS sequence"/>
</dbReference>
<proteinExistence type="predicted"/>
<evidence type="ECO:0000313" key="3">
    <source>
        <dbReference type="Proteomes" id="UP000278983"/>
    </source>
</evidence>
<dbReference type="EMBL" id="RYYU01000001">
    <property type="protein sequence ID" value="RUL58395.1"/>
    <property type="molecule type" value="Genomic_DNA"/>
</dbReference>
<sequence length="171" mass="19391">MKIDKIALRAMEPEDLEELYAIENDRSIWDVGSTNVPYSRYALHEYIANATNDIYADKQLRLIIETNGGGVAGIVDLFHYDPRHSRAEVGIVVKTDLRKMGIAKEALSELHRYAADVLGIFQLYAIVGVSNKHSQRLFNKLGYEPTAILKQWLSVGNDYQDAILLQKKIKK</sequence>
<feature type="domain" description="N-acetyltransferase" evidence="1">
    <location>
        <begin position="6"/>
        <end position="170"/>
    </location>
</feature>
<dbReference type="PANTHER" id="PTHR43415">
    <property type="entry name" value="SPERMIDINE N(1)-ACETYLTRANSFERASE"/>
    <property type="match status" value="1"/>
</dbReference>
<protein>
    <submittedName>
        <fullName evidence="2">N-acetyltransferase</fullName>
    </submittedName>
</protein>
<dbReference type="OrthoDB" id="893030at2"/>
<evidence type="ECO:0000259" key="1">
    <source>
        <dbReference type="PROSITE" id="PS51186"/>
    </source>
</evidence>
<dbReference type="CDD" id="cd04301">
    <property type="entry name" value="NAT_SF"/>
    <property type="match status" value="1"/>
</dbReference>
<dbReference type="InterPro" id="IPR016181">
    <property type="entry name" value="Acyl_CoA_acyltransferase"/>
</dbReference>
<gene>
    <name evidence="2" type="ORF">EHV08_00485</name>
</gene>
<dbReference type="AlphaFoldDB" id="A0A3S0QSJ1"/>
<evidence type="ECO:0000313" key="2">
    <source>
        <dbReference type="EMBL" id="RUL58395.1"/>
    </source>
</evidence>
<dbReference type="PROSITE" id="PS51186">
    <property type="entry name" value="GNAT"/>
    <property type="match status" value="1"/>
</dbReference>
<dbReference type="InterPro" id="IPR000182">
    <property type="entry name" value="GNAT_dom"/>
</dbReference>
<organism evidence="2 3">
    <name type="scientific">Prevotella koreensis</name>
    <dbReference type="NCBI Taxonomy" id="2490854"/>
    <lineage>
        <taxon>Bacteria</taxon>
        <taxon>Pseudomonadati</taxon>
        <taxon>Bacteroidota</taxon>
        <taxon>Bacteroidia</taxon>
        <taxon>Bacteroidales</taxon>
        <taxon>Prevotellaceae</taxon>
        <taxon>Prevotella</taxon>
    </lineage>
</organism>
<dbReference type="Pfam" id="PF13302">
    <property type="entry name" value="Acetyltransf_3"/>
    <property type="match status" value="1"/>
</dbReference>